<dbReference type="Gene3D" id="3.40.80.10">
    <property type="entry name" value="Peptidoglycan recognition protein-like"/>
    <property type="match status" value="1"/>
</dbReference>
<dbReference type="InterPro" id="IPR046519">
    <property type="entry name" value="X-Tfes_XVIPCD"/>
</dbReference>
<dbReference type="EC" id="3.5.1.28" evidence="2"/>
<feature type="domain" description="N-acetylmuramoyl-L-alanine amidase" evidence="6">
    <location>
        <begin position="137"/>
        <end position="315"/>
    </location>
</feature>
<accession>A0A1Y5Q8H5</accession>
<evidence type="ECO:0000256" key="3">
    <source>
        <dbReference type="ARBA" id="ARBA00022801"/>
    </source>
</evidence>
<comment type="catalytic activity">
    <reaction evidence="1">
        <text>Hydrolyzes the link between N-acetylmuramoyl residues and L-amino acid residues in certain cell-wall glycopeptides.</text>
        <dbReference type="EC" id="3.5.1.28"/>
    </reaction>
</comment>
<dbReference type="AlphaFoldDB" id="A0A1Y5Q8H5"/>
<dbReference type="GO" id="GO:0009254">
    <property type="term" value="P:peptidoglycan turnover"/>
    <property type="evidence" value="ECO:0007669"/>
    <property type="project" value="TreeGrafter"/>
</dbReference>
<dbReference type="Pfam" id="PF01510">
    <property type="entry name" value="Amidase_2"/>
    <property type="match status" value="1"/>
</dbReference>
<keyword evidence="3" id="KW-0378">Hydrolase</keyword>
<gene>
    <name evidence="7" type="ORF">STPYR_12315</name>
</gene>
<dbReference type="InterPro" id="IPR036505">
    <property type="entry name" value="Amidase/PGRP_sf"/>
</dbReference>
<dbReference type="PANTHER" id="PTHR30417:SF1">
    <property type="entry name" value="N-ACETYLMURAMOYL-L-ALANINE AMIDASE AMID"/>
    <property type="match status" value="1"/>
</dbReference>
<dbReference type="Pfam" id="PF20410">
    <property type="entry name" value="X-Tfes_XVIPCD"/>
    <property type="match status" value="1"/>
</dbReference>
<dbReference type="GO" id="GO:0008745">
    <property type="term" value="F:N-acetylmuramoyl-L-alanine amidase activity"/>
    <property type="evidence" value="ECO:0007669"/>
    <property type="project" value="UniProtKB-EC"/>
</dbReference>
<keyword evidence="4" id="KW-0961">Cell wall biogenesis/degradation</keyword>
<name>A0A1Y5Q8H5_9GAMM</name>
<proteinExistence type="predicted"/>
<feature type="region of interest" description="Disordered" evidence="5">
    <location>
        <begin position="315"/>
        <end position="343"/>
    </location>
</feature>
<dbReference type="EMBL" id="FLTS01000001">
    <property type="protein sequence ID" value="SBV37385.1"/>
    <property type="molecule type" value="Genomic_DNA"/>
</dbReference>
<evidence type="ECO:0000259" key="6">
    <source>
        <dbReference type="SMART" id="SM00644"/>
    </source>
</evidence>
<evidence type="ECO:0000256" key="5">
    <source>
        <dbReference type="SAM" id="MobiDB-lite"/>
    </source>
</evidence>
<dbReference type="SUPFAM" id="SSF55846">
    <property type="entry name" value="N-acetylmuramoyl-L-alanine amidase-like"/>
    <property type="match status" value="1"/>
</dbReference>
<dbReference type="GO" id="GO:0009253">
    <property type="term" value="P:peptidoglycan catabolic process"/>
    <property type="evidence" value="ECO:0007669"/>
    <property type="project" value="InterPro"/>
</dbReference>
<sequence length="343" mass="37287">MAEAPATRFPDDPLHPDHAMYQRILDGVRELQRWNPEHGANLAAALYADIRNRQPHIDARDIDRIIAGDPAAPQPSLFALPREGYHSHSADPAAFRFRTSLESANRPARQSLSAYGLKTSVGQDGFLTDPGILHTPVPQIQHGAMSRPNGIVLHRTESGSAASTLNAWRTGLGGTGAHFLIDKDGTIHQTIRVDRQAWHVGAIRSRGEVEGTLVPGDQRELEHARAGQAEWRAGAVKAVSRVEATRPYPERYPTNDDSLGIEVVARYVPATQTWEAPTPEQTASIQQLVGILQRNFGLTDHDVYHHDAISRKTPGEGADLYAPALPPAPAADTPGMPAAGLHR</sequence>
<protein>
    <recommendedName>
        <fullName evidence="2">N-acetylmuramoyl-L-alanine amidase</fullName>
        <ecNumber evidence="2">3.5.1.28</ecNumber>
    </recommendedName>
</protein>
<dbReference type="PANTHER" id="PTHR30417">
    <property type="entry name" value="N-ACETYLMURAMOYL-L-ALANINE AMIDASE AMID"/>
    <property type="match status" value="1"/>
</dbReference>
<dbReference type="InterPro" id="IPR051206">
    <property type="entry name" value="NAMLAA_amidase_2"/>
</dbReference>
<organism evidence="7">
    <name type="scientific">uncultured Stenotrophomonas sp</name>
    <dbReference type="NCBI Taxonomy" id="165438"/>
    <lineage>
        <taxon>Bacteria</taxon>
        <taxon>Pseudomonadati</taxon>
        <taxon>Pseudomonadota</taxon>
        <taxon>Gammaproteobacteria</taxon>
        <taxon>Lysobacterales</taxon>
        <taxon>Lysobacteraceae</taxon>
        <taxon>Stenotrophomonas</taxon>
        <taxon>environmental samples</taxon>
    </lineage>
</organism>
<dbReference type="SMART" id="SM00644">
    <property type="entry name" value="Ami_2"/>
    <property type="match status" value="1"/>
</dbReference>
<dbReference type="InterPro" id="IPR002502">
    <property type="entry name" value="Amidase_domain"/>
</dbReference>
<evidence type="ECO:0000256" key="4">
    <source>
        <dbReference type="ARBA" id="ARBA00023316"/>
    </source>
</evidence>
<evidence type="ECO:0000256" key="1">
    <source>
        <dbReference type="ARBA" id="ARBA00001561"/>
    </source>
</evidence>
<evidence type="ECO:0000256" key="2">
    <source>
        <dbReference type="ARBA" id="ARBA00011901"/>
    </source>
</evidence>
<evidence type="ECO:0000313" key="7">
    <source>
        <dbReference type="EMBL" id="SBV37385.1"/>
    </source>
</evidence>
<reference evidence="7" key="1">
    <citation type="submission" date="2016-03" db="EMBL/GenBank/DDBJ databases">
        <authorList>
            <person name="Ploux O."/>
        </authorList>
    </citation>
    <scope>NUCLEOTIDE SEQUENCE</scope>
    <source>
        <strain evidence="7">UC10</strain>
    </source>
</reference>
<dbReference type="GO" id="GO:0071555">
    <property type="term" value="P:cell wall organization"/>
    <property type="evidence" value="ECO:0007669"/>
    <property type="project" value="UniProtKB-KW"/>
</dbReference>
<dbReference type="CDD" id="cd06583">
    <property type="entry name" value="PGRP"/>
    <property type="match status" value="1"/>
</dbReference>